<dbReference type="InterPro" id="IPR011011">
    <property type="entry name" value="Znf_FYVE_PHD"/>
</dbReference>
<keyword evidence="3" id="KW-1185">Reference proteome</keyword>
<protein>
    <recommendedName>
        <fullName evidence="4">Zinc finger PHD-type domain-containing protein</fullName>
    </recommendedName>
</protein>
<accession>A0A9P0BAL1</accession>
<organism evidence="2 3">
    <name type="scientific">Brassicogethes aeneus</name>
    <name type="common">Rape pollen beetle</name>
    <name type="synonym">Meligethes aeneus</name>
    <dbReference type="NCBI Taxonomy" id="1431903"/>
    <lineage>
        <taxon>Eukaryota</taxon>
        <taxon>Metazoa</taxon>
        <taxon>Ecdysozoa</taxon>
        <taxon>Arthropoda</taxon>
        <taxon>Hexapoda</taxon>
        <taxon>Insecta</taxon>
        <taxon>Pterygota</taxon>
        <taxon>Neoptera</taxon>
        <taxon>Endopterygota</taxon>
        <taxon>Coleoptera</taxon>
        <taxon>Polyphaga</taxon>
        <taxon>Cucujiformia</taxon>
        <taxon>Nitidulidae</taxon>
        <taxon>Meligethinae</taxon>
        <taxon>Brassicogethes</taxon>
    </lineage>
</organism>
<dbReference type="OrthoDB" id="6781030at2759"/>
<evidence type="ECO:0000256" key="1">
    <source>
        <dbReference type="SAM" id="MobiDB-lite"/>
    </source>
</evidence>
<dbReference type="EMBL" id="OV121137">
    <property type="protein sequence ID" value="CAH0558802.1"/>
    <property type="molecule type" value="Genomic_DNA"/>
</dbReference>
<dbReference type="Proteomes" id="UP001154078">
    <property type="component" value="Chromosome 6"/>
</dbReference>
<sequence length="135" mass="15051">MVKSVTSFRQKAINSRALVVKKTVFDKNEISTTCKVTSTPKATTTPKDVSKPKASTPKATTKKNTTEKADEQDFHCPVCQRNEISDMRLCVVCNKYIHEDCVDVKQLSQKEQVLINQFADEIGGDSNAEDDQPKV</sequence>
<feature type="region of interest" description="Disordered" evidence="1">
    <location>
        <begin position="37"/>
        <end position="72"/>
    </location>
</feature>
<dbReference type="InterPro" id="IPR013083">
    <property type="entry name" value="Znf_RING/FYVE/PHD"/>
</dbReference>
<dbReference type="SUPFAM" id="SSF57903">
    <property type="entry name" value="FYVE/PHD zinc finger"/>
    <property type="match status" value="1"/>
</dbReference>
<feature type="compositionally biased region" description="Polar residues" evidence="1">
    <location>
        <begin position="37"/>
        <end position="47"/>
    </location>
</feature>
<proteinExistence type="predicted"/>
<evidence type="ECO:0000313" key="3">
    <source>
        <dbReference type="Proteomes" id="UP001154078"/>
    </source>
</evidence>
<name>A0A9P0BAL1_BRAAE</name>
<reference evidence="2" key="1">
    <citation type="submission" date="2021-12" db="EMBL/GenBank/DDBJ databases">
        <authorList>
            <person name="King R."/>
        </authorList>
    </citation>
    <scope>NUCLEOTIDE SEQUENCE</scope>
</reference>
<gene>
    <name evidence="2" type="ORF">MELIAE_LOCUS9046</name>
</gene>
<dbReference type="CDD" id="cd15489">
    <property type="entry name" value="PHD_SF"/>
    <property type="match status" value="1"/>
</dbReference>
<feature type="compositionally biased region" description="Low complexity" evidence="1">
    <location>
        <begin position="52"/>
        <end position="63"/>
    </location>
</feature>
<dbReference type="AlphaFoldDB" id="A0A9P0BAL1"/>
<evidence type="ECO:0008006" key="4">
    <source>
        <dbReference type="Google" id="ProtNLM"/>
    </source>
</evidence>
<dbReference type="Gene3D" id="3.30.40.10">
    <property type="entry name" value="Zinc/RING finger domain, C3HC4 (zinc finger)"/>
    <property type="match status" value="1"/>
</dbReference>
<evidence type="ECO:0000313" key="2">
    <source>
        <dbReference type="EMBL" id="CAH0558802.1"/>
    </source>
</evidence>